<evidence type="ECO:0000256" key="1">
    <source>
        <dbReference type="SAM" id="MobiDB-lite"/>
    </source>
</evidence>
<dbReference type="GO" id="GO:0050308">
    <property type="term" value="F:sugar-phosphatase activity"/>
    <property type="evidence" value="ECO:0007669"/>
    <property type="project" value="TreeGrafter"/>
</dbReference>
<dbReference type="Proteomes" id="UP000297643">
    <property type="component" value="Unassembled WGS sequence"/>
</dbReference>
<reference evidence="2 3" key="1">
    <citation type="submission" date="2019-03" db="EMBL/GenBank/DDBJ databases">
        <title>Genomics of glacier-inhabiting Cryobacterium strains.</title>
        <authorList>
            <person name="Liu Q."/>
            <person name="Xin Y.-H."/>
        </authorList>
    </citation>
    <scope>NUCLEOTIDE SEQUENCE [LARGE SCALE GENOMIC DNA]</scope>
    <source>
        <strain evidence="2 3">RHLT2-21</strain>
    </source>
</reference>
<dbReference type="SUPFAM" id="SSF56784">
    <property type="entry name" value="HAD-like"/>
    <property type="match status" value="1"/>
</dbReference>
<dbReference type="InterPro" id="IPR023198">
    <property type="entry name" value="PGP-like_dom2"/>
</dbReference>
<dbReference type="Gene3D" id="3.40.50.1000">
    <property type="entry name" value="HAD superfamily/HAD-like"/>
    <property type="match status" value="1"/>
</dbReference>
<dbReference type="SFLD" id="SFLDS00003">
    <property type="entry name" value="Haloacid_Dehalogenase"/>
    <property type="match status" value="1"/>
</dbReference>
<dbReference type="SFLD" id="SFLDG01129">
    <property type="entry name" value="C1.5:_HAD__Beta-PGM__Phosphata"/>
    <property type="match status" value="1"/>
</dbReference>
<keyword evidence="2" id="KW-0378">Hydrolase</keyword>
<sequence>MTNAPNAPTAPTAPRESPDTSNTLLGRVFEAVLFDMDGTLVDSTNAVNRSWRRWADEAGLGESFQGARHGVPARQMLATLVPADQVDQAVVRLTELELADTGDIAILPGAGELLASIPEHRRAIVTSATRALCLVRLTAAGVPTVATVVTIEETSRGKPFPEPFLAAAARLGVDPARCLVVEDAPAGLEAARAAGCATIGVEGTHAAADLVADLVVPGLDRLRILVQDDGVRFELLPA</sequence>
<dbReference type="InterPro" id="IPR036412">
    <property type="entry name" value="HAD-like_sf"/>
</dbReference>
<dbReference type="Gene3D" id="1.10.150.240">
    <property type="entry name" value="Putative phosphatase, domain 2"/>
    <property type="match status" value="1"/>
</dbReference>
<dbReference type="FunFam" id="3.40.50.1000:FF:000162">
    <property type="entry name" value="HAD-like protein"/>
    <property type="match status" value="1"/>
</dbReference>
<comment type="caution">
    <text evidence="2">The sequence shown here is derived from an EMBL/GenBank/DDBJ whole genome shotgun (WGS) entry which is preliminary data.</text>
</comment>
<dbReference type="NCBIfam" id="TIGR01509">
    <property type="entry name" value="HAD-SF-IA-v3"/>
    <property type="match status" value="1"/>
</dbReference>
<organism evidence="2 3">
    <name type="scientific">Cryobacterium mannosilyticum</name>
    <dbReference type="NCBI Taxonomy" id="1259190"/>
    <lineage>
        <taxon>Bacteria</taxon>
        <taxon>Bacillati</taxon>
        <taxon>Actinomycetota</taxon>
        <taxon>Actinomycetes</taxon>
        <taxon>Micrococcales</taxon>
        <taxon>Microbacteriaceae</taxon>
        <taxon>Cryobacterium</taxon>
    </lineage>
</organism>
<dbReference type="AlphaFoldDB" id="A0A4R8W4G8"/>
<dbReference type="InterPro" id="IPR006439">
    <property type="entry name" value="HAD-SF_hydro_IA"/>
</dbReference>
<feature type="region of interest" description="Disordered" evidence="1">
    <location>
        <begin position="1"/>
        <end position="21"/>
    </location>
</feature>
<dbReference type="NCBIfam" id="TIGR01549">
    <property type="entry name" value="HAD-SF-IA-v1"/>
    <property type="match status" value="1"/>
</dbReference>
<evidence type="ECO:0000313" key="2">
    <source>
        <dbReference type="EMBL" id="TFB99477.1"/>
    </source>
</evidence>
<proteinExistence type="predicted"/>
<dbReference type="InterPro" id="IPR023214">
    <property type="entry name" value="HAD_sf"/>
</dbReference>
<keyword evidence="3" id="KW-1185">Reference proteome</keyword>
<protein>
    <submittedName>
        <fullName evidence="2">HAD family hydrolase</fullName>
    </submittedName>
</protein>
<dbReference type="PANTHER" id="PTHR43481">
    <property type="entry name" value="FRUCTOSE-1-PHOSPHATE PHOSPHATASE"/>
    <property type="match status" value="1"/>
</dbReference>
<name>A0A4R8W4G8_9MICO</name>
<dbReference type="RefSeq" id="WP_134511036.1">
    <property type="nucleotide sequence ID" value="NZ_SOFM01000052.1"/>
</dbReference>
<gene>
    <name evidence="2" type="ORF">E3O32_17060</name>
</gene>
<feature type="compositionally biased region" description="Low complexity" evidence="1">
    <location>
        <begin position="1"/>
        <end position="14"/>
    </location>
</feature>
<dbReference type="Pfam" id="PF00702">
    <property type="entry name" value="Hydrolase"/>
    <property type="match status" value="1"/>
</dbReference>
<accession>A0A4R8W4G8</accession>
<dbReference type="InterPro" id="IPR051806">
    <property type="entry name" value="HAD-like_SPP"/>
</dbReference>
<dbReference type="EMBL" id="SOFM01000052">
    <property type="protein sequence ID" value="TFB99477.1"/>
    <property type="molecule type" value="Genomic_DNA"/>
</dbReference>
<dbReference type="PANTHER" id="PTHR43481:SF4">
    <property type="entry name" value="GLYCEROL-1-PHOSPHATE PHOSPHOHYDROLASE 1-RELATED"/>
    <property type="match status" value="1"/>
</dbReference>
<evidence type="ECO:0000313" key="3">
    <source>
        <dbReference type="Proteomes" id="UP000297643"/>
    </source>
</evidence>